<feature type="domain" description="GFO/IDH/MocA-like oxidoreductase" evidence="5">
    <location>
        <begin position="197"/>
        <end position="293"/>
    </location>
</feature>
<dbReference type="Gene3D" id="3.30.360.10">
    <property type="entry name" value="Dihydrodipicolinate Reductase, domain 2"/>
    <property type="match status" value="1"/>
</dbReference>
<dbReference type="RefSeq" id="WP_194122302.1">
    <property type="nucleotide sequence ID" value="NZ_JACYGY010000001.1"/>
</dbReference>
<dbReference type="Pfam" id="PF01408">
    <property type="entry name" value="GFO_IDH_MocA"/>
    <property type="match status" value="1"/>
</dbReference>
<evidence type="ECO:0000256" key="3">
    <source>
        <dbReference type="SAM" id="SignalP"/>
    </source>
</evidence>
<dbReference type="InterPro" id="IPR008354">
    <property type="entry name" value="Glc-Fru_OxRdtase_bac"/>
</dbReference>
<feature type="signal peptide" evidence="3">
    <location>
        <begin position="1"/>
        <end position="33"/>
    </location>
</feature>
<accession>A0ABR9WGH1</accession>
<dbReference type="SUPFAM" id="SSF55347">
    <property type="entry name" value="Glyceraldehyde-3-phosphate dehydrogenase-like, C-terminal domain"/>
    <property type="match status" value="1"/>
</dbReference>
<dbReference type="InterPro" id="IPR000683">
    <property type="entry name" value="Gfo/Idh/MocA-like_OxRdtase_N"/>
</dbReference>
<evidence type="ECO:0000313" key="6">
    <source>
        <dbReference type="EMBL" id="MBE9464229.1"/>
    </source>
</evidence>
<dbReference type="Gene3D" id="3.40.50.720">
    <property type="entry name" value="NAD(P)-binding Rossmann-like Domain"/>
    <property type="match status" value="1"/>
</dbReference>
<sequence>MENSYKRRQFLYHVSRVAIALPGFSLMSLDAAAGNYFSSLEESENTQADKEKKLGIALVGLGNYSEGQLAPALQETKRCKLTAIVTGTPEKAEKWKKKYSIPDKNIYNYKNFDSIKDNPDVDIVYVVLPNALHAEYVVRAAKAGKHVICEKPMAISVKECEQMIKACKDANKLLSIGYRLHFEPHNMTMAEFGTKKVYGNVKKVTALDSQEMEAGVWRLDKKLAGGGPLMDLGIYCVQGCLYTLGELPNAVTAKFGKKDDPEKFKSVEQSISFTLHFPSGAIAECNASYADKQNLLRADAQKGWFELSPAFGYDGLKGKTVRGPLDIVNLNQQAFQMDDFANCVLKNRKSRVPGEMGLRDVKILTAIYEAAESGKKVTLKGLS</sequence>
<comment type="caution">
    <text evidence="6">The sequence shown here is derived from an EMBL/GenBank/DDBJ whole genome shotgun (WGS) entry which is preliminary data.</text>
</comment>
<reference evidence="7" key="1">
    <citation type="submission" date="2023-07" db="EMBL/GenBank/DDBJ databases">
        <title>Dyadobacter sp. nov 'subterranea' isolated from contaminted grondwater.</title>
        <authorList>
            <person name="Szabo I."/>
            <person name="Al-Omari J."/>
            <person name="Szerdahelyi S.G."/>
            <person name="Rado J."/>
        </authorList>
    </citation>
    <scope>NUCLEOTIDE SEQUENCE [LARGE SCALE GENOMIC DNA]</scope>
    <source>
        <strain evidence="7">UP-52</strain>
    </source>
</reference>
<dbReference type="InterPro" id="IPR050984">
    <property type="entry name" value="Gfo/Idh/MocA_domain"/>
</dbReference>
<feature type="chain" id="PRO_5045557384" evidence="3">
    <location>
        <begin position="34"/>
        <end position="383"/>
    </location>
</feature>
<dbReference type="SUPFAM" id="SSF51735">
    <property type="entry name" value="NAD(P)-binding Rossmann-fold domains"/>
    <property type="match status" value="1"/>
</dbReference>
<dbReference type="InterPro" id="IPR036291">
    <property type="entry name" value="NAD(P)-bd_dom_sf"/>
</dbReference>
<keyword evidence="7" id="KW-1185">Reference proteome</keyword>
<keyword evidence="2" id="KW-0560">Oxidoreductase</keyword>
<dbReference type="PANTHER" id="PTHR22604">
    <property type="entry name" value="OXIDOREDUCTASES"/>
    <property type="match status" value="1"/>
</dbReference>
<gene>
    <name evidence="6" type="ORF">IEE83_20270</name>
</gene>
<protein>
    <submittedName>
        <fullName evidence="6">Gfo/Idh/MocA family oxidoreductase</fullName>
    </submittedName>
</protein>
<dbReference type="Pfam" id="PF22725">
    <property type="entry name" value="GFO_IDH_MocA_C3"/>
    <property type="match status" value="1"/>
</dbReference>
<organism evidence="6 7">
    <name type="scientific">Dyadobacter subterraneus</name>
    <dbReference type="NCBI Taxonomy" id="2773304"/>
    <lineage>
        <taxon>Bacteria</taxon>
        <taxon>Pseudomonadati</taxon>
        <taxon>Bacteroidota</taxon>
        <taxon>Cytophagia</taxon>
        <taxon>Cytophagales</taxon>
        <taxon>Spirosomataceae</taxon>
        <taxon>Dyadobacter</taxon>
    </lineage>
</organism>
<evidence type="ECO:0000256" key="1">
    <source>
        <dbReference type="ARBA" id="ARBA00010928"/>
    </source>
</evidence>
<evidence type="ECO:0000256" key="2">
    <source>
        <dbReference type="ARBA" id="ARBA00023002"/>
    </source>
</evidence>
<dbReference type="PANTHER" id="PTHR22604:SF105">
    <property type="entry name" value="TRANS-1,2-DIHYDROBENZENE-1,2-DIOL DEHYDROGENASE"/>
    <property type="match status" value="1"/>
</dbReference>
<evidence type="ECO:0000259" key="5">
    <source>
        <dbReference type="Pfam" id="PF22725"/>
    </source>
</evidence>
<comment type="similarity">
    <text evidence="1">Belongs to the Gfo/Idh/MocA family.</text>
</comment>
<name>A0ABR9WGH1_9BACT</name>
<keyword evidence="3" id="KW-0732">Signal</keyword>
<dbReference type="EMBL" id="JACYGY010000001">
    <property type="protein sequence ID" value="MBE9464229.1"/>
    <property type="molecule type" value="Genomic_DNA"/>
</dbReference>
<proteinExistence type="inferred from homology"/>
<feature type="domain" description="Gfo/Idh/MocA-like oxidoreductase N-terminal" evidence="4">
    <location>
        <begin position="55"/>
        <end position="178"/>
    </location>
</feature>
<dbReference type="PRINTS" id="PR01775">
    <property type="entry name" value="GLFROXRDTASE"/>
</dbReference>
<dbReference type="InterPro" id="IPR055170">
    <property type="entry name" value="GFO_IDH_MocA-like_dom"/>
</dbReference>
<dbReference type="Proteomes" id="UP000634134">
    <property type="component" value="Unassembled WGS sequence"/>
</dbReference>
<evidence type="ECO:0000313" key="7">
    <source>
        <dbReference type="Proteomes" id="UP000634134"/>
    </source>
</evidence>
<evidence type="ECO:0000259" key="4">
    <source>
        <dbReference type="Pfam" id="PF01408"/>
    </source>
</evidence>